<dbReference type="InterPro" id="IPR011989">
    <property type="entry name" value="ARM-like"/>
</dbReference>
<dbReference type="Pfam" id="PF20168">
    <property type="entry name" value="PDS5"/>
    <property type="match status" value="1"/>
</dbReference>
<evidence type="ECO:0000313" key="5">
    <source>
        <dbReference type="Proteomes" id="UP000054466"/>
    </source>
</evidence>
<dbReference type="HOGENOM" id="CLU_000901_0_0_1"/>
<name>A0A0D2CR67_9EURO</name>
<evidence type="ECO:0000313" key="4">
    <source>
        <dbReference type="EMBL" id="KIW33703.1"/>
    </source>
</evidence>
<feature type="compositionally biased region" description="Acidic residues" evidence="2">
    <location>
        <begin position="541"/>
        <end position="555"/>
    </location>
</feature>
<dbReference type="Proteomes" id="UP000054466">
    <property type="component" value="Unassembled WGS sequence"/>
</dbReference>
<dbReference type="GO" id="GO:1990414">
    <property type="term" value="P:replication-born double-strand break repair via sister chromatid exchange"/>
    <property type="evidence" value="ECO:0007669"/>
    <property type="project" value="TreeGrafter"/>
</dbReference>
<dbReference type="GO" id="GO:0071169">
    <property type="term" value="P:establishment of protein localization to chromatin"/>
    <property type="evidence" value="ECO:0007669"/>
    <property type="project" value="TreeGrafter"/>
</dbReference>
<feature type="compositionally biased region" description="Basic residues" evidence="2">
    <location>
        <begin position="525"/>
        <end position="534"/>
    </location>
</feature>
<dbReference type="PANTHER" id="PTHR21704">
    <property type="entry name" value="NIPPED-B-LIKE PROTEIN DELANGIN SCC2-RELATED"/>
    <property type="match status" value="1"/>
</dbReference>
<dbReference type="GO" id="GO:0140588">
    <property type="term" value="P:chromatin looping"/>
    <property type="evidence" value="ECO:0007669"/>
    <property type="project" value="InterPro"/>
</dbReference>
<dbReference type="InterPro" id="IPR033031">
    <property type="entry name" value="Scc2/Nipped-B"/>
</dbReference>
<feature type="region of interest" description="Disordered" evidence="2">
    <location>
        <begin position="1684"/>
        <end position="1744"/>
    </location>
</feature>
<evidence type="ECO:0000256" key="2">
    <source>
        <dbReference type="SAM" id="MobiDB-lite"/>
    </source>
</evidence>
<gene>
    <name evidence="4" type="ORF">PV07_00531</name>
</gene>
<keyword evidence="1" id="KW-0131">Cell cycle</keyword>
<reference evidence="4 5" key="1">
    <citation type="submission" date="2015-01" db="EMBL/GenBank/DDBJ databases">
        <title>The Genome Sequence of Cladophialophora immunda CBS83496.</title>
        <authorList>
            <consortium name="The Broad Institute Genomics Platform"/>
            <person name="Cuomo C."/>
            <person name="de Hoog S."/>
            <person name="Gorbushina A."/>
            <person name="Stielow B."/>
            <person name="Teixiera M."/>
            <person name="Abouelleil A."/>
            <person name="Chapman S.B."/>
            <person name="Priest M."/>
            <person name="Young S.K."/>
            <person name="Wortman J."/>
            <person name="Nusbaum C."/>
            <person name="Birren B."/>
        </authorList>
    </citation>
    <scope>NUCLEOTIDE SEQUENCE [LARGE SCALE GENOMIC DNA]</scope>
    <source>
        <strain evidence="4 5">CBS 83496</strain>
    </source>
</reference>
<dbReference type="CDD" id="cd23958">
    <property type="entry name" value="SCC2"/>
    <property type="match status" value="1"/>
</dbReference>
<evidence type="ECO:0000256" key="1">
    <source>
        <dbReference type="RuleBase" id="RU364107"/>
    </source>
</evidence>
<keyword evidence="5" id="KW-1185">Reference proteome</keyword>
<feature type="domain" description="Sister chromatid cohesion C-terminal" evidence="3">
    <location>
        <begin position="1346"/>
        <end position="1529"/>
    </location>
</feature>
<dbReference type="PANTHER" id="PTHR21704:SF18">
    <property type="entry name" value="NIPPED-B-LIKE PROTEIN"/>
    <property type="match status" value="1"/>
</dbReference>
<dbReference type="GeneID" id="27339725"/>
<dbReference type="OrthoDB" id="418242at2759"/>
<dbReference type="STRING" id="569365.A0A0D2CR67"/>
<dbReference type="Gene3D" id="1.25.10.10">
    <property type="entry name" value="Leucine-rich Repeat Variant"/>
    <property type="match status" value="1"/>
</dbReference>
<feature type="compositionally biased region" description="Basic and acidic residues" evidence="2">
    <location>
        <begin position="11"/>
        <end position="21"/>
    </location>
</feature>
<proteinExistence type="inferred from homology"/>
<feature type="compositionally biased region" description="Basic residues" evidence="2">
    <location>
        <begin position="1712"/>
        <end position="1726"/>
    </location>
</feature>
<dbReference type="GO" id="GO:0003682">
    <property type="term" value="F:chromatin binding"/>
    <property type="evidence" value="ECO:0007669"/>
    <property type="project" value="TreeGrafter"/>
</dbReference>
<keyword evidence="1" id="KW-0539">Nucleus</keyword>
<dbReference type="RefSeq" id="XP_016253919.1">
    <property type="nucleotide sequence ID" value="XM_016386991.1"/>
</dbReference>
<feature type="region of interest" description="Disordered" evidence="2">
    <location>
        <begin position="1"/>
        <end position="23"/>
    </location>
</feature>
<comment type="similarity">
    <text evidence="1">Belongs to the SCC2/Nipped-B family.</text>
</comment>
<dbReference type="Pfam" id="PF12830">
    <property type="entry name" value="Nipped-B_C"/>
    <property type="match status" value="1"/>
</dbReference>
<accession>A0A0D2CR67</accession>
<dbReference type="EMBL" id="KN847040">
    <property type="protein sequence ID" value="KIW33703.1"/>
    <property type="molecule type" value="Genomic_DNA"/>
</dbReference>
<evidence type="ECO:0000259" key="3">
    <source>
        <dbReference type="Pfam" id="PF12830"/>
    </source>
</evidence>
<dbReference type="GO" id="GO:0034087">
    <property type="term" value="P:establishment of mitotic sister chromatid cohesion"/>
    <property type="evidence" value="ECO:0007669"/>
    <property type="project" value="TreeGrafter"/>
</dbReference>
<dbReference type="GO" id="GO:0090694">
    <property type="term" value="C:Scc2-Scc4 cohesin loading complex"/>
    <property type="evidence" value="ECO:0007669"/>
    <property type="project" value="TreeGrafter"/>
</dbReference>
<feature type="region of interest" description="Disordered" evidence="2">
    <location>
        <begin position="521"/>
        <end position="568"/>
    </location>
</feature>
<dbReference type="VEuPathDB" id="FungiDB:PV07_00531"/>
<dbReference type="InterPro" id="IPR024986">
    <property type="entry name" value="Nipped-B_C"/>
</dbReference>
<organism evidence="4 5">
    <name type="scientific">Cladophialophora immunda</name>
    <dbReference type="NCBI Taxonomy" id="569365"/>
    <lineage>
        <taxon>Eukaryota</taxon>
        <taxon>Fungi</taxon>
        <taxon>Dikarya</taxon>
        <taxon>Ascomycota</taxon>
        <taxon>Pezizomycotina</taxon>
        <taxon>Eurotiomycetes</taxon>
        <taxon>Chaetothyriomycetidae</taxon>
        <taxon>Chaetothyriales</taxon>
        <taxon>Herpotrichiellaceae</taxon>
        <taxon>Cladophialophora</taxon>
    </lineage>
</organism>
<comment type="subcellular location">
    <subcellularLocation>
        <location evidence="1">Nucleus</location>
    </subcellularLocation>
</comment>
<dbReference type="GO" id="GO:0010468">
    <property type="term" value="P:regulation of gene expression"/>
    <property type="evidence" value="ECO:0007669"/>
    <property type="project" value="InterPro"/>
</dbReference>
<dbReference type="GO" id="GO:0061775">
    <property type="term" value="F:cohesin loader activity"/>
    <property type="evidence" value="ECO:0007669"/>
    <property type="project" value="InterPro"/>
</dbReference>
<sequence length="1744" mass="192936">MDQMGDTIEVVSRRRPQDDSQNRQLSVDQALKYTPMTMSILPARDCIPLPQLGCSNDSRLTSPSERQAVYRSELYTHAAKERLSVLLDPSRLSEIKFPRSPVQNENSVKPDLNPIQKMVLKMSKVDYTCHSSSAVSQRTAKKKTLQMPITKPASTVTIEIPKPPPFFHREDYINMQDTPKRRKLSDPSLRTKPALATISKKQKDDQLLASFENQLGEIFETRDQIDPDNSTERAKSTNAVFDLPDEEDDAEPRLAIALQERLQSIMSQLLNSDRLGDVSLECLRRLQRICEPAIESAQTVNLQIILDPSDEDISTWLSNLQKAESGATSACTLIYTVLGASQNEDLVNSEALQWLPNVLVNLFENCLIPIVEARPDGQSVQLFNYASAHSEPLKRLLDVGRKLLDLVTRLCVDIKAAGPIVNAAEFLAAKLIFVQNAYNDKASALGSQAYERLRKQAMAAVAKLYAAFPLERPAILDEVLTSLDKLPSNSRSARQYKLGPGKNIQLVSALFMQLVQTSAMQTDMKRRKSRRQPRKGLVDSESSDENEESVSDMEVDSASAADETEKDPLSTLGEVAQNLLNDASMSAQQIVKWMVDKASKVTKTGDSPYRNILDLFVEDLTLVLPLTDWPASELLLTVLALRMKKLAETDKSASTKNMALESLGIMGSAISQTRASARSLLSSIMREGESHSTTIAQDLSESVKDRPHFSLESLELVSSRGPFSIVLSYLGRKTGESLRTKSAKAYFLLKFATLIYQVVTKPRDGDREVELDSKLTATVSAMLQQLSGSTEYNEAADDHIEVTDQEAQLAYTLSILNGPFCRLFPEIATTLSSSIDSDQAQVRTRSIKSVAAMLEIDSSLLDWVPTLADAVLKCASDDSSMVRDSALTLIAKFIMPRPVLQAKAFKVLLKCTMDPNVGVQKKAMAHLKDVYLREERHNLKQAIANEFLQRIADQESTVAELAKKILAEIWIDPQFPMLDSAAESAHLDVAIEDLKSHIVTCVEMDIARLAPLLKEFLVWKLKDSKHIDQIRDLCARIVKKLLDAANGSEVGPAELTTLVAFVDARPEAVVPADLTSLKSYLKVVAKQDNIQKFKSVVAIFRLVLPHLSSTQAPLLQEVQMDLLRAGHKLLQREVVEEVMSCLRSIDGVLHDTIKIVRYTVSLIRNVLPAKIPQKSLEQETNLEELKPIRYRNTCLRLLGAVGKHIDLERFGGEFRKTFPAYKGGSVAGFIADCIWENTLKSYGTETRVRALESLGLVCQAWPGQFNKRCVRETFFEVLDGTSFSGLNKSDVERMQITVLEVFQELYGKRAAVKEDAKKGEGDGEIQALKNIGGDSKTREDDSAISTITNDLVDHLLRIAMSQTGTQALLAAQTLASIDHQGMTHPKQSTSAFVALETSTDSQVARVARIAHENLHQQHESVCEREYINAVFAAFRYQHEVFKDPQGGVVPGYTAKLAPAFAIISTSGSKYVKKFISNLVSKLNTEYSKLSVAENEPPEHLLFVLFVTQNLAFFEYKKMDELLHTVLQLELAFSRNGGETAQAIETHLGPAPVKHTGNEDSDLAATEPAPPAMDVDPATLKSVTTAACAITLISEVRNFLKRQYGISRDVKMAMQQNKQTKEAGREPVKVHGITGEKFWHKSNAVLESLGSTSAMIARCREFVDLVAVDDEVKIAEEEAAINAMMDVAPDQPTTAQRGRKRKSVSGSVGGTPKRPRGRTSKIGHTRRSASVSSSVEDNPDGDFEG</sequence>
<dbReference type="InterPro" id="IPR016024">
    <property type="entry name" value="ARM-type_fold"/>
</dbReference>
<dbReference type="SUPFAM" id="SSF48371">
    <property type="entry name" value="ARM repeat"/>
    <property type="match status" value="1"/>
</dbReference>
<keyword evidence="1" id="KW-0677">Repeat</keyword>
<protein>
    <recommendedName>
        <fullName evidence="1">Sister chromatid cohesion protein</fullName>
    </recommendedName>
</protein>